<dbReference type="SUPFAM" id="SSF55785">
    <property type="entry name" value="PYP-like sensor domain (PAS domain)"/>
    <property type="match status" value="1"/>
</dbReference>
<dbReference type="PROSITE" id="PS00676">
    <property type="entry name" value="SIGMA54_INTERACT_2"/>
    <property type="match status" value="1"/>
</dbReference>
<dbReference type="SUPFAM" id="SSF52540">
    <property type="entry name" value="P-loop containing nucleoside triphosphate hydrolases"/>
    <property type="match status" value="1"/>
</dbReference>
<dbReference type="PROSITE" id="PS00688">
    <property type="entry name" value="SIGMA54_INTERACT_3"/>
    <property type="match status" value="1"/>
</dbReference>
<sequence>MVSDYPKFIYNAWKNFTETGVLVPGVKQEIGESWQRCRKYSVDYNNGRGNDRFKVPVEAKIQENIQLVAVAHSIMENIYGIVEGSGFSLFLSDKDGYIIDVIGDERIMDKAEKLNFVKGALWTEEAVGTNAIGTAIFLNKPVQTIGAEHYGKHQHSWTCSAAPIHDEDGNLIGCINMSGDYNEAHIHTLGIVISAAQYIQKQLALSVSYNLLNITFDSVTEGMIVLDENLNIKRINDRACNILEISIGEALKTDIRKLVKNINFNDLMNSEGKSYNNLELDFHIKNNIIKCIINAVPMQAGNKSVGIVITFREAQYVHRLVNQMVGYKASYKFEDFITENNRMKDIIKYAEKAAKSDCNILIEGESGTGKEVIAQSIHNSSKRYFGPFVAVNCASIPRELVESELFGYDRGAFTGASKEGHPGKFELADGGTIFLDEIGELPLDIQSKLLRVLDNNRISRVGGTYEKQLDVRVICATNRDLKEEIKNRSFREDLFYRLNVVNIKTIPLRDRKDDIEAITYNFISKLNLKNENKDKRLNSDYINHLKAYEWPGNVRELRNVVERDYYLSESVDILSPTQLEKSIQLNSEEAEEQGVITMQVLERENIEKALQCCKGNIVAAAKQLNISRATLYRKIKKYNINNV</sequence>
<keyword evidence="1" id="KW-0547">Nucleotide-binding</keyword>
<evidence type="ECO:0000256" key="5">
    <source>
        <dbReference type="ARBA" id="ARBA00023163"/>
    </source>
</evidence>
<dbReference type="InterPro" id="IPR029016">
    <property type="entry name" value="GAF-like_dom_sf"/>
</dbReference>
<keyword evidence="3" id="KW-0805">Transcription regulation</keyword>
<dbReference type="Gene3D" id="3.40.50.300">
    <property type="entry name" value="P-loop containing nucleotide triphosphate hydrolases"/>
    <property type="match status" value="1"/>
</dbReference>
<dbReference type="SUPFAM" id="SSF46689">
    <property type="entry name" value="Homeodomain-like"/>
    <property type="match status" value="1"/>
</dbReference>
<evidence type="ECO:0000313" key="8">
    <source>
        <dbReference type="Proteomes" id="UP001208567"/>
    </source>
</evidence>
<dbReference type="PROSITE" id="PS50045">
    <property type="entry name" value="SIGMA54_INTERACT_4"/>
    <property type="match status" value="1"/>
</dbReference>
<keyword evidence="4" id="KW-0238">DNA-binding</keyword>
<dbReference type="PROSITE" id="PS00675">
    <property type="entry name" value="SIGMA54_INTERACT_1"/>
    <property type="match status" value="1"/>
</dbReference>
<dbReference type="InterPro" id="IPR002197">
    <property type="entry name" value="HTH_Fis"/>
</dbReference>
<dbReference type="InterPro" id="IPR000014">
    <property type="entry name" value="PAS"/>
</dbReference>
<accession>A0ABQ5N150</accession>
<evidence type="ECO:0000313" key="7">
    <source>
        <dbReference type="EMBL" id="GLC28929.1"/>
    </source>
</evidence>
<keyword evidence="5" id="KW-0804">Transcription</keyword>
<comment type="caution">
    <text evidence="7">The sequence shown here is derived from an EMBL/GenBank/DDBJ whole genome shotgun (WGS) entry which is preliminary data.</text>
</comment>
<evidence type="ECO:0000259" key="6">
    <source>
        <dbReference type="PROSITE" id="PS50045"/>
    </source>
</evidence>
<dbReference type="InterPro" id="IPR002078">
    <property type="entry name" value="Sigma_54_int"/>
</dbReference>
<evidence type="ECO:0000256" key="3">
    <source>
        <dbReference type="ARBA" id="ARBA00023015"/>
    </source>
</evidence>
<dbReference type="Gene3D" id="1.10.8.60">
    <property type="match status" value="1"/>
</dbReference>
<dbReference type="Gene3D" id="3.30.450.20">
    <property type="entry name" value="PAS domain"/>
    <property type="match status" value="1"/>
</dbReference>
<name>A0ABQ5N150_9CLOT</name>
<dbReference type="InterPro" id="IPR025943">
    <property type="entry name" value="Sigma_54_int_dom_ATP-bd_2"/>
</dbReference>
<dbReference type="CDD" id="cd00009">
    <property type="entry name" value="AAA"/>
    <property type="match status" value="1"/>
</dbReference>
<gene>
    <name evidence="7" type="primary">acoR</name>
    <name evidence="7" type="ORF">bsdE14_03390</name>
</gene>
<dbReference type="Gene3D" id="3.30.450.40">
    <property type="match status" value="1"/>
</dbReference>
<dbReference type="InterPro" id="IPR027417">
    <property type="entry name" value="P-loop_NTPase"/>
</dbReference>
<dbReference type="InterPro" id="IPR025662">
    <property type="entry name" value="Sigma_54_int_dom_ATP-bd_1"/>
</dbReference>
<feature type="domain" description="Sigma-54 factor interaction" evidence="6">
    <location>
        <begin position="336"/>
        <end position="566"/>
    </location>
</feature>
<dbReference type="Proteomes" id="UP001208567">
    <property type="component" value="Unassembled WGS sequence"/>
</dbReference>
<dbReference type="InterPro" id="IPR035965">
    <property type="entry name" value="PAS-like_dom_sf"/>
</dbReference>
<dbReference type="InterPro" id="IPR009057">
    <property type="entry name" value="Homeodomain-like_sf"/>
</dbReference>
<dbReference type="InterPro" id="IPR003593">
    <property type="entry name" value="AAA+_ATPase"/>
</dbReference>
<dbReference type="InterPro" id="IPR058031">
    <property type="entry name" value="AAA_lid_NorR"/>
</dbReference>
<proteinExistence type="predicted"/>
<dbReference type="PANTHER" id="PTHR32071:SF57">
    <property type="entry name" value="C4-DICARBOXYLATE TRANSPORT TRANSCRIPTIONAL REGULATORY PROTEIN DCTD"/>
    <property type="match status" value="1"/>
</dbReference>
<dbReference type="Gene3D" id="1.10.10.60">
    <property type="entry name" value="Homeodomain-like"/>
    <property type="match status" value="1"/>
</dbReference>
<organism evidence="7 8">
    <name type="scientific">Clostridium omnivorum</name>
    <dbReference type="NCBI Taxonomy" id="1604902"/>
    <lineage>
        <taxon>Bacteria</taxon>
        <taxon>Bacillati</taxon>
        <taxon>Bacillota</taxon>
        <taxon>Clostridia</taxon>
        <taxon>Eubacteriales</taxon>
        <taxon>Clostridiaceae</taxon>
        <taxon>Clostridium</taxon>
    </lineage>
</organism>
<dbReference type="Pfam" id="PF13188">
    <property type="entry name" value="PAS_8"/>
    <property type="match status" value="1"/>
</dbReference>
<dbReference type="Pfam" id="PF25601">
    <property type="entry name" value="AAA_lid_14"/>
    <property type="match status" value="1"/>
</dbReference>
<dbReference type="PRINTS" id="PR01590">
    <property type="entry name" value="HTHFIS"/>
</dbReference>
<dbReference type="EMBL" id="BRXR01000001">
    <property type="protein sequence ID" value="GLC28929.1"/>
    <property type="molecule type" value="Genomic_DNA"/>
</dbReference>
<dbReference type="SMART" id="SM00382">
    <property type="entry name" value="AAA"/>
    <property type="match status" value="1"/>
</dbReference>
<evidence type="ECO:0000256" key="4">
    <source>
        <dbReference type="ARBA" id="ARBA00023125"/>
    </source>
</evidence>
<dbReference type="Pfam" id="PF00158">
    <property type="entry name" value="Sigma54_activat"/>
    <property type="match status" value="1"/>
</dbReference>
<reference evidence="7 8" key="1">
    <citation type="journal article" date="2024" name="Int. J. Syst. Evol. Microbiol.">
        <title>Clostridium omnivorum sp. nov., isolated from anoxic soil under the treatment of reductive soil disinfestation.</title>
        <authorList>
            <person name="Ueki A."/>
            <person name="Tonouchi A."/>
            <person name="Kaku N."/>
            <person name="Honma S."/>
            <person name="Ueki K."/>
        </authorList>
    </citation>
    <scope>NUCLEOTIDE SEQUENCE [LARGE SCALE GENOMIC DNA]</scope>
    <source>
        <strain evidence="7 8">E14</strain>
    </source>
</reference>
<dbReference type="PANTHER" id="PTHR32071">
    <property type="entry name" value="TRANSCRIPTIONAL REGULATORY PROTEIN"/>
    <property type="match status" value="1"/>
</dbReference>
<evidence type="ECO:0000256" key="1">
    <source>
        <dbReference type="ARBA" id="ARBA00022741"/>
    </source>
</evidence>
<protein>
    <submittedName>
        <fullName evidence="7">Signal-transduction and transcriptional-control protein</fullName>
    </submittedName>
</protein>
<dbReference type="Pfam" id="PF02954">
    <property type="entry name" value="HTH_8"/>
    <property type="match status" value="1"/>
</dbReference>
<keyword evidence="2" id="KW-0067">ATP-binding</keyword>
<evidence type="ECO:0000256" key="2">
    <source>
        <dbReference type="ARBA" id="ARBA00022840"/>
    </source>
</evidence>
<dbReference type="InterPro" id="IPR025944">
    <property type="entry name" value="Sigma_54_int_dom_CS"/>
</dbReference>
<keyword evidence="8" id="KW-1185">Reference proteome</keyword>